<evidence type="ECO:0000313" key="3">
    <source>
        <dbReference type="Proteomes" id="UP001150238"/>
    </source>
</evidence>
<accession>A0A9W8ZQV1</accession>
<feature type="region of interest" description="Disordered" evidence="1">
    <location>
        <begin position="107"/>
        <end position="155"/>
    </location>
</feature>
<sequence>MNNDNDNSSCNNPACHADGKCTGFNSEDANVRPKSMQICDYCGLFLKQHNQKSSEAKPPPPSTSTLKFSIEFRKKYFRGQFCLNAPVPQPSDRQLFDRLAASERLRDRHQDTMNGLGRSKSRTVQELPLSSYSQESKRKSATGDQEEDPLAKSKKLKPTNPLEIWVILVEDTAAVDAGNCKALSPASITRIWNKGGAHRIMLHPDDHPETIRKTIVEVVIEQGTNQATRKFGPRVWIALAAGSGPAFKSDTTPSPNETSQFNVLNEDSEPTWDDWMMRQRIYQTTSHQLLQYFRAITAGPVHLDYDPHLLHPLPPTGTDSDPDIGMHDIFEMTGCKINELWKLCFYITGPSYMAVSWWPSTLEGRFKILNPIINRIEADIRRLRKPNSKHSLLAILDDCHDEGDLLPTLQPLSISGPVTEASSLMMFVLLRSSS</sequence>
<evidence type="ECO:0000313" key="2">
    <source>
        <dbReference type="EMBL" id="KAJ4463200.1"/>
    </source>
</evidence>
<feature type="compositionally biased region" description="Polar residues" evidence="1">
    <location>
        <begin position="122"/>
        <end position="134"/>
    </location>
</feature>
<comment type="caution">
    <text evidence="2">The sequence shown here is derived from an EMBL/GenBank/DDBJ whole genome shotgun (WGS) entry which is preliminary data.</text>
</comment>
<name>A0A9W8ZQV1_9AGAR</name>
<protein>
    <submittedName>
        <fullName evidence="2">Uncharacterized protein</fullName>
    </submittedName>
</protein>
<dbReference type="EMBL" id="JANVFS010000087">
    <property type="protein sequence ID" value="KAJ4463200.1"/>
    <property type="molecule type" value="Genomic_DNA"/>
</dbReference>
<dbReference type="AlphaFoldDB" id="A0A9W8ZQV1"/>
<dbReference type="Proteomes" id="UP001150238">
    <property type="component" value="Unassembled WGS sequence"/>
</dbReference>
<evidence type="ECO:0000256" key="1">
    <source>
        <dbReference type="SAM" id="MobiDB-lite"/>
    </source>
</evidence>
<reference evidence="2" key="1">
    <citation type="submission" date="2022-08" db="EMBL/GenBank/DDBJ databases">
        <authorList>
            <consortium name="DOE Joint Genome Institute"/>
            <person name="Min B."/>
            <person name="Riley R."/>
            <person name="Sierra-Patev S."/>
            <person name="Naranjo-Ortiz M."/>
            <person name="Looney B."/>
            <person name="Konkel Z."/>
            <person name="Slot J.C."/>
            <person name="Sakamoto Y."/>
            <person name="Steenwyk J.L."/>
            <person name="Rokas A."/>
            <person name="Carro J."/>
            <person name="Camarero S."/>
            <person name="Ferreira P."/>
            <person name="Molpeceres G."/>
            <person name="Ruiz-Duenas F.J."/>
            <person name="Serrano A."/>
            <person name="Henrissat B."/>
            <person name="Drula E."/>
            <person name="Hughes K.W."/>
            <person name="Mata J.L."/>
            <person name="Ishikawa N.K."/>
            <person name="Vargas-Isla R."/>
            <person name="Ushijima S."/>
            <person name="Smith C.A."/>
            <person name="Ahrendt S."/>
            <person name="Andreopoulos W."/>
            <person name="He G."/>
            <person name="Labutti K."/>
            <person name="Lipzen A."/>
            <person name="Ng V."/>
            <person name="Sandor L."/>
            <person name="Barry K."/>
            <person name="Martinez A.T."/>
            <person name="Xiao Y."/>
            <person name="Gibbons J.G."/>
            <person name="Terashima K."/>
            <person name="Hibbett D.S."/>
            <person name="Grigoriev I.V."/>
        </authorList>
    </citation>
    <scope>NUCLEOTIDE SEQUENCE</scope>
    <source>
        <strain evidence="2">Sp2 HRB7682 ss15</strain>
    </source>
</reference>
<proteinExistence type="predicted"/>
<organism evidence="2 3">
    <name type="scientific">Lentinula lateritia</name>
    <dbReference type="NCBI Taxonomy" id="40482"/>
    <lineage>
        <taxon>Eukaryota</taxon>
        <taxon>Fungi</taxon>
        <taxon>Dikarya</taxon>
        <taxon>Basidiomycota</taxon>
        <taxon>Agaricomycotina</taxon>
        <taxon>Agaricomycetes</taxon>
        <taxon>Agaricomycetidae</taxon>
        <taxon>Agaricales</taxon>
        <taxon>Marasmiineae</taxon>
        <taxon>Omphalotaceae</taxon>
        <taxon>Lentinula</taxon>
    </lineage>
</organism>
<reference evidence="2" key="2">
    <citation type="journal article" date="2023" name="Proc. Natl. Acad. Sci. U.S.A.">
        <title>A global phylogenomic analysis of the shiitake genus Lentinula.</title>
        <authorList>
            <person name="Sierra-Patev S."/>
            <person name="Min B."/>
            <person name="Naranjo-Ortiz M."/>
            <person name="Looney B."/>
            <person name="Konkel Z."/>
            <person name="Slot J.C."/>
            <person name="Sakamoto Y."/>
            <person name="Steenwyk J.L."/>
            <person name="Rokas A."/>
            <person name="Carro J."/>
            <person name="Camarero S."/>
            <person name="Ferreira P."/>
            <person name="Molpeceres G."/>
            <person name="Ruiz-Duenas F.J."/>
            <person name="Serrano A."/>
            <person name="Henrissat B."/>
            <person name="Drula E."/>
            <person name="Hughes K.W."/>
            <person name="Mata J.L."/>
            <person name="Ishikawa N.K."/>
            <person name="Vargas-Isla R."/>
            <person name="Ushijima S."/>
            <person name="Smith C.A."/>
            <person name="Donoghue J."/>
            <person name="Ahrendt S."/>
            <person name="Andreopoulos W."/>
            <person name="He G."/>
            <person name="LaButti K."/>
            <person name="Lipzen A."/>
            <person name="Ng V."/>
            <person name="Riley R."/>
            <person name="Sandor L."/>
            <person name="Barry K."/>
            <person name="Martinez A.T."/>
            <person name="Xiao Y."/>
            <person name="Gibbons J.G."/>
            <person name="Terashima K."/>
            <person name="Grigoriev I.V."/>
            <person name="Hibbett D."/>
        </authorList>
    </citation>
    <scope>NUCLEOTIDE SEQUENCE</scope>
    <source>
        <strain evidence="2">Sp2 HRB7682 ss15</strain>
    </source>
</reference>
<gene>
    <name evidence="2" type="ORF">C8J55DRAFT_494522</name>
</gene>